<keyword evidence="3" id="KW-1003">Cell membrane</keyword>
<keyword evidence="2 9" id="KW-0813">Transport</keyword>
<dbReference type="GO" id="GO:0034220">
    <property type="term" value="P:monoatomic ion transmembrane transport"/>
    <property type="evidence" value="ECO:0007669"/>
    <property type="project" value="UniProtKB-KW"/>
</dbReference>
<dbReference type="GO" id="GO:0005243">
    <property type="term" value="F:gap junction channel activity"/>
    <property type="evidence" value="ECO:0007669"/>
    <property type="project" value="TreeGrafter"/>
</dbReference>
<dbReference type="PRINTS" id="PR01262">
    <property type="entry name" value="INNEXIN"/>
</dbReference>
<evidence type="ECO:0000256" key="8">
    <source>
        <dbReference type="ARBA" id="ARBA00023303"/>
    </source>
</evidence>
<dbReference type="Proteomes" id="UP000663891">
    <property type="component" value="Unassembled WGS sequence"/>
</dbReference>
<comment type="caution">
    <text evidence="9">Lacks conserved residue(s) required for the propagation of feature annotation.</text>
</comment>
<dbReference type="EMBL" id="CAJOAZ010000477">
    <property type="protein sequence ID" value="CAF3658144.1"/>
    <property type="molecule type" value="Genomic_DNA"/>
</dbReference>
<dbReference type="PANTHER" id="PTHR11893">
    <property type="entry name" value="INNEXIN"/>
    <property type="match status" value="1"/>
</dbReference>
<accession>A0A814GF82</accession>
<evidence type="ECO:0000313" key="13">
    <source>
        <dbReference type="EMBL" id="CAF3658144.1"/>
    </source>
</evidence>
<keyword evidence="4 9" id="KW-0812">Transmembrane</keyword>
<organism evidence="11 14">
    <name type="scientific">Adineta steineri</name>
    <dbReference type="NCBI Taxonomy" id="433720"/>
    <lineage>
        <taxon>Eukaryota</taxon>
        <taxon>Metazoa</taxon>
        <taxon>Spiralia</taxon>
        <taxon>Gnathifera</taxon>
        <taxon>Rotifera</taxon>
        <taxon>Eurotatoria</taxon>
        <taxon>Bdelloidea</taxon>
        <taxon>Adinetida</taxon>
        <taxon>Adinetidae</taxon>
        <taxon>Adineta</taxon>
    </lineage>
</organism>
<evidence type="ECO:0000256" key="1">
    <source>
        <dbReference type="ARBA" id="ARBA00004651"/>
    </source>
</evidence>
<feature type="transmembrane region" description="Helical" evidence="9">
    <location>
        <begin position="37"/>
        <end position="55"/>
    </location>
</feature>
<dbReference type="Pfam" id="PF00876">
    <property type="entry name" value="Innexin"/>
    <property type="match status" value="1"/>
</dbReference>
<dbReference type="GO" id="GO:0005921">
    <property type="term" value="C:gap junction"/>
    <property type="evidence" value="ECO:0007669"/>
    <property type="project" value="UniProtKB-UniRule"/>
</dbReference>
<feature type="transmembrane region" description="Helical" evidence="9">
    <location>
        <begin position="208"/>
        <end position="233"/>
    </location>
</feature>
<evidence type="ECO:0000256" key="5">
    <source>
        <dbReference type="ARBA" id="ARBA00022989"/>
    </source>
</evidence>
<dbReference type="GO" id="GO:0005886">
    <property type="term" value="C:plasma membrane"/>
    <property type="evidence" value="ECO:0007669"/>
    <property type="project" value="UniProtKB-SubCell"/>
</dbReference>
<comment type="function">
    <text evidence="9">Structural component of the gap junctions.</text>
</comment>
<protein>
    <recommendedName>
        <fullName evidence="9">Innexin</fullName>
    </recommendedName>
</protein>
<dbReference type="EMBL" id="CAJOAY010000254">
    <property type="protein sequence ID" value="CAF3604549.1"/>
    <property type="molecule type" value="Genomic_DNA"/>
</dbReference>
<evidence type="ECO:0000256" key="6">
    <source>
        <dbReference type="ARBA" id="ARBA00023065"/>
    </source>
</evidence>
<evidence type="ECO:0000256" key="2">
    <source>
        <dbReference type="ARBA" id="ARBA00022448"/>
    </source>
</evidence>
<dbReference type="EMBL" id="CAJNOG010000123">
    <property type="protein sequence ID" value="CAF0976970.1"/>
    <property type="molecule type" value="Genomic_DNA"/>
</dbReference>
<dbReference type="InterPro" id="IPR000990">
    <property type="entry name" value="Innexin"/>
</dbReference>
<feature type="transmembrane region" description="Helical" evidence="9">
    <location>
        <begin position="299"/>
        <end position="321"/>
    </location>
</feature>
<evidence type="ECO:0000256" key="4">
    <source>
        <dbReference type="ARBA" id="ARBA00022692"/>
    </source>
</evidence>
<sequence>MDFTAVIDNAKRFAGRKKGGDEDSYDDRLVDRLHNRYTVAALVCFCLAISTYQYAGDPLQCWVPAQFTGNYEAYTNRLCYLQNTYHVAKHQSIPQDYNLRRERTLKYYQWINFVLLLQALFFSLPRIIWQSFNDKFGLSLRNLVDAANKYESLDVDKERGAVVQYIADSLQRYEEYVNPHKHDKSSLFRRINRQCRLFCQGRTGVSLVYFYFFIKFLYIINVIFQIAFLQYFLSYHDVYYLQYGLNVLGTLISGFSLPESKLFPRITLCDFQIRELGERHHYTVECILIINIFIEKMYFILWIWFWILLLITIMDTIRFIYRIFFRHSRNVFVVQHLELIIKTHKTREIQFRHFLRYFPIDNLFALWIIGANSNTIIVAEILDDLFYRKLHDGSGV</sequence>
<keyword evidence="8 9" id="KW-0407">Ion channel</keyword>
<dbReference type="Proteomes" id="UP000663845">
    <property type="component" value="Unassembled WGS sequence"/>
</dbReference>
<evidence type="ECO:0000313" key="10">
    <source>
        <dbReference type="EMBL" id="CAF0976970.1"/>
    </source>
</evidence>
<keyword evidence="6 9" id="KW-0406">Ion transport</keyword>
<keyword evidence="7 9" id="KW-0472">Membrane</keyword>
<dbReference type="PANTHER" id="PTHR11893:SF36">
    <property type="entry name" value="INNEXIN-5"/>
    <property type="match status" value="1"/>
</dbReference>
<dbReference type="Proteomes" id="UP000663881">
    <property type="component" value="Unassembled WGS sequence"/>
</dbReference>
<feature type="transmembrane region" description="Helical" evidence="9">
    <location>
        <begin position="239"/>
        <end position="257"/>
    </location>
</feature>
<dbReference type="PROSITE" id="PS51013">
    <property type="entry name" value="PANNEXIN"/>
    <property type="match status" value="1"/>
</dbReference>
<feature type="transmembrane region" description="Helical" evidence="9">
    <location>
        <begin position="364"/>
        <end position="382"/>
    </location>
</feature>
<proteinExistence type="inferred from homology"/>
<dbReference type="OrthoDB" id="5867527at2759"/>
<reference evidence="11" key="1">
    <citation type="submission" date="2021-02" db="EMBL/GenBank/DDBJ databases">
        <authorList>
            <person name="Nowell W R."/>
        </authorList>
    </citation>
    <scope>NUCLEOTIDE SEQUENCE</scope>
</reference>
<evidence type="ECO:0000313" key="14">
    <source>
        <dbReference type="Proteomes" id="UP000663891"/>
    </source>
</evidence>
<evidence type="ECO:0000313" key="12">
    <source>
        <dbReference type="EMBL" id="CAF3604549.1"/>
    </source>
</evidence>
<evidence type="ECO:0000256" key="3">
    <source>
        <dbReference type="ARBA" id="ARBA00022475"/>
    </source>
</evidence>
<keyword evidence="5 9" id="KW-1133">Transmembrane helix</keyword>
<evidence type="ECO:0000256" key="7">
    <source>
        <dbReference type="ARBA" id="ARBA00023136"/>
    </source>
</evidence>
<gene>
    <name evidence="9" type="primary">inx</name>
    <name evidence="10" type="ORF">JYZ213_LOCUS14712</name>
    <name evidence="12" type="ORF">OKA104_LOCUS6795</name>
    <name evidence="13" type="ORF">OXD698_LOCUS9424</name>
    <name evidence="11" type="ORF">VCS650_LOCUS14439</name>
</gene>
<dbReference type="Proteomes" id="UP000663844">
    <property type="component" value="Unassembled WGS sequence"/>
</dbReference>
<evidence type="ECO:0000256" key="9">
    <source>
        <dbReference type="RuleBase" id="RU010713"/>
    </source>
</evidence>
<comment type="similarity">
    <text evidence="9">Belongs to the pannexin family.</text>
</comment>
<dbReference type="EMBL" id="CAJNON010000120">
    <property type="protein sequence ID" value="CAF0995558.1"/>
    <property type="molecule type" value="Genomic_DNA"/>
</dbReference>
<comment type="subcellular location">
    <subcellularLocation>
        <location evidence="1 9">Cell membrane</location>
        <topology evidence="1 9">Multi-pass membrane protein</topology>
    </subcellularLocation>
</comment>
<evidence type="ECO:0000313" key="11">
    <source>
        <dbReference type="EMBL" id="CAF0995558.1"/>
    </source>
</evidence>
<dbReference type="AlphaFoldDB" id="A0A814GF82"/>
<comment type="caution">
    <text evidence="11">The sequence shown here is derived from an EMBL/GenBank/DDBJ whole genome shotgun (WGS) entry which is preliminary data.</text>
</comment>
<feature type="transmembrane region" description="Helical" evidence="9">
    <location>
        <begin position="107"/>
        <end position="129"/>
    </location>
</feature>
<name>A0A814GF82_9BILA</name>